<organism evidence="2 3">
    <name type="scientific">Allostreptomyces psammosilenae</name>
    <dbReference type="NCBI Taxonomy" id="1892865"/>
    <lineage>
        <taxon>Bacteria</taxon>
        <taxon>Bacillati</taxon>
        <taxon>Actinomycetota</taxon>
        <taxon>Actinomycetes</taxon>
        <taxon>Kitasatosporales</taxon>
        <taxon>Streptomycetaceae</taxon>
        <taxon>Allostreptomyces</taxon>
    </lineage>
</organism>
<evidence type="ECO:0000313" key="2">
    <source>
        <dbReference type="EMBL" id="NYI04161.1"/>
    </source>
</evidence>
<dbReference type="InterPro" id="IPR014756">
    <property type="entry name" value="Ig_E-set"/>
</dbReference>
<keyword evidence="3" id="KW-1185">Reference proteome</keyword>
<proteinExistence type="predicted"/>
<sequence length="91" mass="10084">MLTRTYMTGGKARVTFRLPAGTPFEAVSVVGEFNAWQPGRHELVQRRDGTRSCTVTLSPGAHRFRYLATGGVWFDEEQADLIDAQGSVIKL</sequence>
<accession>A0A853A012</accession>
<dbReference type="SUPFAM" id="SSF81296">
    <property type="entry name" value="E set domains"/>
    <property type="match status" value="1"/>
</dbReference>
<dbReference type="CDD" id="cd07184">
    <property type="entry name" value="E_set_Isoamylase_like_N"/>
    <property type="match status" value="1"/>
</dbReference>
<dbReference type="AlphaFoldDB" id="A0A853A012"/>
<feature type="domain" description="AMP-activated protein kinase glycogen-binding" evidence="1">
    <location>
        <begin position="25"/>
        <end position="89"/>
    </location>
</feature>
<dbReference type="RefSeq" id="WP_179813101.1">
    <property type="nucleotide sequence ID" value="NZ_JACBZD010000001.1"/>
</dbReference>
<reference evidence="2 3" key="1">
    <citation type="submission" date="2020-07" db="EMBL/GenBank/DDBJ databases">
        <title>Sequencing the genomes of 1000 actinobacteria strains.</title>
        <authorList>
            <person name="Klenk H.-P."/>
        </authorList>
    </citation>
    <scope>NUCLEOTIDE SEQUENCE [LARGE SCALE GENOMIC DNA]</scope>
    <source>
        <strain evidence="2 3">DSM 42178</strain>
    </source>
</reference>
<dbReference type="GO" id="GO:0005975">
    <property type="term" value="P:carbohydrate metabolic process"/>
    <property type="evidence" value="ECO:0007669"/>
    <property type="project" value="UniProtKB-ARBA"/>
</dbReference>
<dbReference type="Pfam" id="PF16561">
    <property type="entry name" value="AMPK1_CBM"/>
    <property type="match status" value="1"/>
</dbReference>
<gene>
    <name evidence="2" type="ORF">FHU37_001104</name>
</gene>
<dbReference type="Gene3D" id="2.60.40.10">
    <property type="entry name" value="Immunoglobulins"/>
    <property type="match status" value="1"/>
</dbReference>
<name>A0A853A012_9ACTN</name>
<comment type="caution">
    <text evidence="2">The sequence shown here is derived from an EMBL/GenBank/DDBJ whole genome shotgun (WGS) entry which is preliminary data.</text>
</comment>
<evidence type="ECO:0000313" key="3">
    <source>
        <dbReference type="Proteomes" id="UP000567795"/>
    </source>
</evidence>
<dbReference type="InterPro" id="IPR032640">
    <property type="entry name" value="AMPK1_CBM"/>
</dbReference>
<evidence type="ECO:0000259" key="1">
    <source>
        <dbReference type="Pfam" id="PF16561"/>
    </source>
</evidence>
<dbReference type="Proteomes" id="UP000567795">
    <property type="component" value="Unassembled WGS sequence"/>
</dbReference>
<protein>
    <submittedName>
        <fullName evidence="2">1,4-alpha-glucan branching enzyme</fullName>
    </submittedName>
</protein>
<dbReference type="InterPro" id="IPR013783">
    <property type="entry name" value="Ig-like_fold"/>
</dbReference>
<dbReference type="EMBL" id="JACBZD010000001">
    <property type="protein sequence ID" value="NYI04161.1"/>
    <property type="molecule type" value="Genomic_DNA"/>
</dbReference>